<proteinExistence type="predicted"/>
<name>A0A9N9NI94_FUNMO</name>
<gene>
    <name evidence="1" type="ORF">FMOSSE_LOCUS15861</name>
</gene>
<dbReference type="EMBL" id="CAJVPP010018395">
    <property type="protein sequence ID" value="CAG8735383.1"/>
    <property type="molecule type" value="Genomic_DNA"/>
</dbReference>
<dbReference type="Proteomes" id="UP000789375">
    <property type="component" value="Unassembled WGS sequence"/>
</dbReference>
<organism evidence="1 2">
    <name type="scientific">Funneliformis mosseae</name>
    <name type="common">Endomycorrhizal fungus</name>
    <name type="synonym">Glomus mosseae</name>
    <dbReference type="NCBI Taxonomy" id="27381"/>
    <lineage>
        <taxon>Eukaryota</taxon>
        <taxon>Fungi</taxon>
        <taxon>Fungi incertae sedis</taxon>
        <taxon>Mucoromycota</taxon>
        <taxon>Glomeromycotina</taxon>
        <taxon>Glomeromycetes</taxon>
        <taxon>Glomerales</taxon>
        <taxon>Glomeraceae</taxon>
        <taxon>Funneliformis</taxon>
    </lineage>
</organism>
<dbReference type="AlphaFoldDB" id="A0A9N9NI94"/>
<sequence>MTYKYQCCKHTFAFPYTLKWHISAKHQFIINENEDEMETESIIPNEEPDLWDKDFIIDYSE</sequence>
<evidence type="ECO:0000313" key="1">
    <source>
        <dbReference type="EMBL" id="CAG8735383.1"/>
    </source>
</evidence>
<reference evidence="1" key="1">
    <citation type="submission" date="2021-06" db="EMBL/GenBank/DDBJ databases">
        <authorList>
            <person name="Kallberg Y."/>
            <person name="Tangrot J."/>
            <person name="Rosling A."/>
        </authorList>
    </citation>
    <scope>NUCLEOTIDE SEQUENCE</scope>
    <source>
        <strain evidence="1">87-6 pot B 2015</strain>
    </source>
</reference>
<protein>
    <submittedName>
        <fullName evidence="1">5522_t:CDS:1</fullName>
    </submittedName>
</protein>
<evidence type="ECO:0000313" key="2">
    <source>
        <dbReference type="Proteomes" id="UP000789375"/>
    </source>
</evidence>
<feature type="non-terminal residue" evidence="1">
    <location>
        <position position="61"/>
    </location>
</feature>
<comment type="caution">
    <text evidence="1">The sequence shown here is derived from an EMBL/GenBank/DDBJ whole genome shotgun (WGS) entry which is preliminary data.</text>
</comment>
<accession>A0A9N9NI94</accession>
<keyword evidence="2" id="KW-1185">Reference proteome</keyword>